<sequence>MGKRFSGFDFWEQRCKALQNSRVEESESQKRLSDASNTSDNGSTDEPTSAETLAETPLTLPPTIEATEQSFEPDPIVVHKVRGVRHRVSISVAPALSQRSQSASMSRDNEDQEIIPTTTVSNHGDVALSLDTADHSRVRPHSLQTKPPRPSLRIETGNLSTKTRVYQRQSMPPIPTFSETTINYITPIQSQKKASESPSDLAKNLSQEMDKAFDALTEELQDHQPITTKDANHSPKTYHPWNPDVEKIIPPLRPKVAPQQPRQSGPIVRKPVYSSVGNHAPSPMSPYLTIKQPNVASLGYNLDYDLCDFLRSLDSQIHIDFRHPAYPATELPLLTLGAHDGKDKDGIDYDVALWACGIVTNNSWPDGWLAIKHGDVDFERVVKPYDGVLRSNVYYYMLGNAPPAYEYPVIPFFDHWRFPHGRLPALWQDLQIPCCPTRSASRGDVVVFHRDRTCRISGHDNGTHAVHLVPVANRHWLSHNNMQRYCSDRPVNDQGNMILLRRDLQSVFDQGRFAFVARRTPEGPPRVAVQVLVHLVGSELAELYHNRQLQHLRGLSKEFLFARFAWSVFQYTYLQSRTGMTKYAVSLFDASTGESRVHQLSAREIRERSTVFSSLAPSLSNRRHKRRRRIDEDFDQDDPRRGYQPSYRNSWNESYDEPPRGRRRKRNW</sequence>
<evidence type="ECO:0000313" key="1">
    <source>
        <dbReference type="EMBL" id="KAJ3542978.1"/>
    </source>
</evidence>
<organism evidence="1 2">
    <name type="scientific">Fusarium decemcellulare</name>
    <dbReference type="NCBI Taxonomy" id="57161"/>
    <lineage>
        <taxon>Eukaryota</taxon>
        <taxon>Fungi</taxon>
        <taxon>Dikarya</taxon>
        <taxon>Ascomycota</taxon>
        <taxon>Pezizomycotina</taxon>
        <taxon>Sordariomycetes</taxon>
        <taxon>Hypocreomycetidae</taxon>
        <taxon>Hypocreales</taxon>
        <taxon>Nectriaceae</taxon>
        <taxon>Fusarium</taxon>
        <taxon>Fusarium decemcellulare species complex</taxon>
    </lineage>
</organism>
<comment type="caution">
    <text evidence="1">The sequence shown here is derived from an EMBL/GenBank/DDBJ whole genome shotgun (WGS) entry which is preliminary data.</text>
</comment>
<reference evidence="1" key="1">
    <citation type="submission" date="2022-08" db="EMBL/GenBank/DDBJ databases">
        <title>Genome Sequence of Fusarium decemcellulare.</title>
        <authorList>
            <person name="Buettner E."/>
        </authorList>
    </citation>
    <scope>NUCLEOTIDE SEQUENCE</scope>
    <source>
        <strain evidence="1">Babe19</strain>
    </source>
</reference>
<accession>A0ACC1SMX2</accession>
<proteinExistence type="predicted"/>
<dbReference type="Proteomes" id="UP001148629">
    <property type="component" value="Unassembled WGS sequence"/>
</dbReference>
<evidence type="ECO:0000313" key="2">
    <source>
        <dbReference type="Proteomes" id="UP001148629"/>
    </source>
</evidence>
<keyword evidence="2" id="KW-1185">Reference proteome</keyword>
<protein>
    <submittedName>
        <fullName evidence="1">Uncharacterized protein</fullName>
    </submittedName>
</protein>
<name>A0ACC1SMX2_9HYPO</name>
<dbReference type="EMBL" id="JANRMS010000266">
    <property type="protein sequence ID" value="KAJ3542978.1"/>
    <property type="molecule type" value="Genomic_DNA"/>
</dbReference>
<gene>
    <name evidence="1" type="ORF">NM208_g3812</name>
</gene>